<evidence type="ECO:0000256" key="1">
    <source>
        <dbReference type="ARBA" id="ARBA00004141"/>
    </source>
</evidence>
<evidence type="ECO:0000313" key="7">
    <source>
        <dbReference type="EMBL" id="JAC84115.1"/>
    </source>
</evidence>
<keyword evidence="2" id="KW-0812">Transmembrane</keyword>
<gene>
    <name evidence="7" type="ORF">TSPGSL018_1745</name>
</gene>
<sequence length="162" mass="17006">GAVAAVGFVSVAAVALFRAAPGGAPEPSWPGRSLQSALIGGEHPEWEQRMGLVIGYISSVFYVKGRISQIILNCTRRSTEGLSALMFASAIMGNVTYGVSIFLRLRGTQDLLDKLPWVIGSLGTVLLDATILLQEKASSLAAKQSASSVHGDAERPLRGQGP</sequence>
<dbReference type="GO" id="GO:0016020">
    <property type="term" value="C:membrane"/>
    <property type="evidence" value="ECO:0007669"/>
    <property type="project" value="UniProtKB-SubCell"/>
</dbReference>
<dbReference type="Pfam" id="PF04193">
    <property type="entry name" value="PQ-loop"/>
    <property type="match status" value="1"/>
</dbReference>
<dbReference type="EMBL" id="GBEZ01000798">
    <property type="protein sequence ID" value="JAC84115.1"/>
    <property type="molecule type" value="Transcribed_RNA"/>
</dbReference>
<feature type="compositionally biased region" description="Basic and acidic residues" evidence="5">
    <location>
        <begin position="151"/>
        <end position="162"/>
    </location>
</feature>
<keyword evidence="3" id="KW-1133">Transmembrane helix</keyword>
<keyword evidence="4" id="KW-0472">Membrane</keyword>
<feature type="region of interest" description="Disordered" evidence="5">
    <location>
        <begin position="141"/>
        <end position="162"/>
    </location>
</feature>
<evidence type="ECO:0000256" key="2">
    <source>
        <dbReference type="ARBA" id="ARBA00022692"/>
    </source>
</evidence>
<accession>A0A061SMP5</accession>
<keyword evidence="6" id="KW-0732">Signal</keyword>
<organism evidence="7">
    <name type="scientific">Tetraselmis sp. GSL018</name>
    <dbReference type="NCBI Taxonomy" id="582737"/>
    <lineage>
        <taxon>Eukaryota</taxon>
        <taxon>Viridiplantae</taxon>
        <taxon>Chlorophyta</taxon>
        <taxon>core chlorophytes</taxon>
        <taxon>Chlorodendrophyceae</taxon>
        <taxon>Chlorodendrales</taxon>
        <taxon>Chlorodendraceae</taxon>
        <taxon>Tetraselmis</taxon>
    </lineage>
</organism>
<dbReference type="AlphaFoldDB" id="A0A061SMP5"/>
<feature type="non-terminal residue" evidence="7">
    <location>
        <position position="1"/>
    </location>
</feature>
<dbReference type="PANTHER" id="PTHR16201:SF34">
    <property type="entry name" value="LYSOSOMAL AMINO ACID TRANSPORTER 1"/>
    <property type="match status" value="1"/>
</dbReference>
<dbReference type="SMART" id="SM00679">
    <property type="entry name" value="CTNS"/>
    <property type="match status" value="1"/>
</dbReference>
<name>A0A061SMP5_9CHLO</name>
<dbReference type="InterPro" id="IPR006603">
    <property type="entry name" value="PQ-loop_rpt"/>
</dbReference>
<comment type="subcellular location">
    <subcellularLocation>
        <location evidence="1">Membrane</location>
        <topology evidence="1">Multi-pass membrane protein</topology>
    </subcellularLocation>
</comment>
<reference evidence="7" key="1">
    <citation type="submission" date="2014-05" db="EMBL/GenBank/DDBJ databases">
        <title>The transcriptome of the halophilic microalga Tetraselmis sp. GSL018 isolated from the Great Salt Lake, Utah.</title>
        <authorList>
            <person name="Jinkerson R.E."/>
            <person name="D'Adamo S."/>
            <person name="Posewitz M.C."/>
        </authorList>
    </citation>
    <scope>NUCLEOTIDE SEQUENCE</scope>
    <source>
        <strain evidence="7">GSL018</strain>
    </source>
</reference>
<proteinExistence type="predicted"/>
<dbReference type="GO" id="GO:0015174">
    <property type="term" value="F:basic amino acid transmembrane transporter activity"/>
    <property type="evidence" value="ECO:0007669"/>
    <property type="project" value="TreeGrafter"/>
</dbReference>
<dbReference type="InterPro" id="IPR051415">
    <property type="entry name" value="LAAT-1"/>
</dbReference>
<protein>
    <submittedName>
        <fullName evidence="7">Uncharacterized protein</fullName>
    </submittedName>
</protein>
<dbReference type="Gene3D" id="1.20.1280.290">
    <property type="match status" value="1"/>
</dbReference>
<evidence type="ECO:0000256" key="5">
    <source>
        <dbReference type="SAM" id="MobiDB-lite"/>
    </source>
</evidence>
<evidence type="ECO:0000256" key="3">
    <source>
        <dbReference type="ARBA" id="ARBA00022989"/>
    </source>
</evidence>
<evidence type="ECO:0000256" key="4">
    <source>
        <dbReference type="ARBA" id="ARBA00023136"/>
    </source>
</evidence>
<dbReference type="PANTHER" id="PTHR16201">
    <property type="entry name" value="SEVEN TRANSMEMBRANE PROTEIN 1-RELATED"/>
    <property type="match status" value="1"/>
</dbReference>
<evidence type="ECO:0000256" key="6">
    <source>
        <dbReference type="SAM" id="SignalP"/>
    </source>
</evidence>
<feature type="chain" id="PRO_5001610459" evidence="6">
    <location>
        <begin position="20"/>
        <end position="162"/>
    </location>
</feature>
<feature type="signal peptide" evidence="6">
    <location>
        <begin position="1"/>
        <end position="19"/>
    </location>
</feature>